<keyword evidence="2" id="KW-1185">Reference proteome</keyword>
<sequence>MINQAVELAREVEDVVLVMGLNQTDESEEHDRTDLVLPGRQQELIRSVSRAAKRPVILVLLCGGPVDVRFARDDENVGSILWAGYPGEAGGYALAEVLFGEHNPGGKLPVTWYPQEFTRVPMTDMRMRPNMSADYPGRTYRFYQGETVFDYGYGLHYTKYYYKFASVTKDTFNLKSNASMTSGSARRKLVSELGPGFCEKSKSSVTVAVKNGGNMAGKHPVLLFLRRAVGRTGSPRKQLVDFQSIELKAGEEVEIEFELRPCEHLSRANEDGVMVMEEGSHFLVVEEEEYPIAVLP</sequence>
<protein>
    <submittedName>
        <fullName evidence="1">Uncharacterized protein</fullName>
    </submittedName>
</protein>
<gene>
    <name evidence="1" type="ORF">MLD38_013015</name>
</gene>
<dbReference type="EMBL" id="CM042883">
    <property type="protein sequence ID" value="KAI4375105.1"/>
    <property type="molecule type" value="Genomic_DNA"/>
</dbReference>
<comment type="caution">
    <text evidence="1">The sequence shown here is derived from an EMBL/GenBank/DDBJ whole genome shotgun (WGS) entry which is preliminary data.</text>
</comment>
<dbReference type="Proteomes" id="UP001057402">
    <property type="component" value="Chromosome 4"/>
</dbReference>
<evidence type="ECO:0000313" key="1">
    <source>
        <dbReference type="EMBL" id="KAI4375105.1"/>
    </source>
</evidence>
<proteinExistence type="predicted"/>
<name>A0ACB9R8B9_9MYRT</name>
<reference evidence="2" key="1">
    <citation type="journal article" date="2023" name="Front. Plant Sci.">
        <title>Chromosomal-level genome assembly of Melastoma candidum provides insights into trichome evolution.</title>
        <authorList>
            <person name="Zhong Y."/>
            <person name="Wu W."/>
            <person name="Sun C."/>
            <person name="Zou P."/>
            <person name="Liu Y."/>
            <person name="Dai S."/>
            <person name="Zhou R."/>
        </authorList>
    </citation>
    <scope>NUCLEOTIDE SEQUENCE [LARGE SCALE GENOMIC DNA]</scope>
</reference>
<organism evidence="1 2">
    <name type="scientific">Melastoma candidum</name>
    <dbReference type="NCBI Taxonomy" id="119954"/>
    <lineage>
        <taxon>Eukaryota</taxon>
        <taxon>Viridiplantae</taxon>
        <taxon>Streptophyta</taxon>
        <taxon>Embryophyta</taxon>
        <taxon>Tracheophyta</taxon>
        <taxon>Spermatophyta</taxon>
        <taxon>Magnoliopsida</taxon>
        <taxon>eudicotyledons</taxon>
        <taxon>Gunneridae</taxon>
        <taxon>Pentapetalae</taxon>
        <taxon>rosids</taxon>
        <taxon>malvids</taxon>
        <taxon>Myrtales</taxon>
        <taxon>Melastomataceae</taxon>
        <taxon>Melastomatoideae</taxon>
        <taxon>Melastomateae</taxon>
        <taxon>Melastoma</taxon>
    </lineage>
</organism>
<accession>A0ACB9R8B9</accession>
<evidence type="ECO:0000313" key="2">
    <source>
        <dbReference type="Proteomes" id="UP001057402"/>
    </source>
</evidence>